<sequence length="99" mass="11353">MTLDIRYTDQARDWIDGLRDRVARRRVFSRLDLLADGHFGDWRPVGEGVGELRIHAGPGYRLYFARRGDMIVVILLGGDKSSQDRDIAKAKRLARDLDL</sequence>
<dbReference type="SUPFAM" id="SSF143011">
    <property type="entry name" value="RelE-like"/>
    <property type="match status" value="1"/>
</dbReference>
<name>A0A258FPP6_9CAUL</name>
<reference evidence="1 2" key="1">
    <citation type="submission" date="2017-03" db="EMBL/GenBank/DDBJ databases">
        <title>Lifting the veil on microbial sulfur biogeochemistry in mining wastewaters.</title>
        <authorList>
            <person name="Kantor R.S."/>
            <person name="Colenbrander Nelson T."/>
            <person name="Marshall S."/>
            <person name="Bennett D."/>
            <person name="Apte S."/>
            <person name="Camacho D."/>
            <person name="Thomas B.C."/>
            <person name="Warren L.A."/>
            <person name="Banfield J.F."/>
        </authorList>
    </citation>
    <scope>NUCLEOTIDE SEQUENCE [LARGE SCALE GENOMIC DNA]</scope>
    <source>
        <strain evidence="1">32-69-9</strain>
    </source>
</reference>
<dbReference type="EMBL" id="NCEB01000013">
    <property type="protein sequence ID" value="OYX33853.1"/>
    <property type="molecule type" value="Genomic_DNA"/>
</dbReference>
<dbReference type="NCBIfam" id="TIGR02683">
    <property type="entry name" value="upstrm_HI1419"/>
    <property type="match status" value="1"/>
</dbReference>
<dbReference type="PANTHER" id="PTHR41791:SF1">
    <property type="entry name" value="SSL7039 PROTEIN"/>
    <property type="match status" value="1"/>
</dbReference>
<protein>
    <submittedName>
        <fullName evidence="1">Addiction module antitoxin RelB</fullName>
    </submittedName>
</protein>
<dbReference type="Proteomes" id="UP000215595">
    <property type="component" value="Unassembled WGS sequence"/>
</dbReference>
<dbReference type="InterPro" id="IPR014056">
    <property type="entry name" value="TypeIITA-like_toxin_pred"/>
</dbReference>
<comment type="caution">
    <text evidence="1">The sequence shown here is derived from an EMBL/GenBank/DDBJ whole genome shotgun (WGS) entry which is preliminary data.</text>
</comment>
<dbReference type="Pfam" id="PF05973">
    <property type="entry name" value="Gp49"/>
    <property type="match status" value="1"/>
</dbReference>
<dbReference type="InterPro" id="IPR009241">
    <property type="entry name" value="HigB-like"/>
</dbReference>
<dbReference type="PANTHER" id="PTHR41791">
    <property type="entry name" value="SSL7039 PROTEIN"/>
    <property type="match status" value="1"/>
</dbReference>
<accession>A0A258FPP6</accession>
<gene>
    <name evidence="1" type="ORF">B7Z01_07665</name>
</gene>
<proteinExistence type="predicted"/>
<dbReference type="PIRSF" id="PIRSF028744">
    <property type="entry name" value="Addict_mod_HI1419"/>
    <property type="match status" value="1"/>
</dbReference>
<dbReference type="InterPro" id="IPR035093">
    <property type="entry name" value="RelE/ParE_toxin_dom_sf"/>
</dbReference>
<evidence type="ECO:0000313" key="2">
    <source>
        <dbReference type="Proteomes" id="UP000215595"/>
    </source>
</evidence>
<evidence type="ECO:0000313" key="1">
    <source>
        <dbReference type="EMBL" id="OYX33853.1"/>
    </source>
</evidence>
<organism evidence="1 2">
    <name type="scientific">Brevundimonas subvibrioides</name>
    <dbReference type="NCBI Taxonomy" id="74313"/>
    <lineage>
        <taxon>Bacteria</taxon>
        <taxon>Pseudomonadati</taxon>
        <taxon>Pseudomonadota</taxon>
        <taxon>Alphaproteobacteria</taxon>
        <taxon>Caulobacterales</taxon>
        <taxon>Caulobacteraceae</taxon>
        <taxon>Brevundimonas</taxon>
    </lineage>
</organism>
<dbReference type="AlphaFoldDB" id="A0A258FPP6"/>